<dbReference type="InterPro" id="IPR022148">
    <property type="entry name" value="CopG_antitoxin"/>
</dbReference>
<dbReference type="Pfam" id="PF12441">
    <property type="entry name" value="CopG_antitoxin"/>
    <property type="match status" value="1"/>
</dbReference>
<reference evidence="1 2" key="1">
    <citation type="journal article" date="2016" name="Nat. Commun.">
        <title>Thousands of microbial genomes shed light on interconnected biogeochemical processes in an aquifer system.</title>
        <authorList>
            <person name="Anantharaman K."/>
            <person name="Brown C.T."/>
            <person name="Hug L.A."/>
            <person name="Sharon I."/>
            <person name="Castelle C.J."/>
            <person name="Probst A.J."/>
            <person name="Thomas B.C."/>
            <person name="Singh A."/>
            <person name="Wilkins M.J."/>
            <person name="Karaoz U."/>
            <person name="Brodie E.L."/>
            <person name="Williams K.H."/>
            <person name="Hubbard S.S."/>
            <person name="Banfield J.F."/>
        </authorList>
    </citation>
    <scope>NUCLEOTIDE SEQUENCE [LARGE SCALE GENOMIC DNA]</scope>
</reference>
<comment type="caution">
    <text evidence="1">The sequence shown here is derived from an EMBL/GenBank/DDBJ whole genome shotgun (WGS) entry which is preliminary data.</text>
</comment>
<name>A0A1G2P1E8_9BACT</name>
<evidence type="ECO:0000313" key="1">
    <source>
        <dbReference type="EMBL" id="OHA41549.1"/>
    </source>
</evidence>
<gene>
    <name evidence="1" type="ORF">A3G52_02690</name>
</gene>
<dbReference type="Proteomes" id="UP000177269">
    <property type="component" value="Unassembled WGS sequence"/>
</dbReference>
<evidence type="ECO:0000313" key="2">
    <source>
        <dbReference type="Proteomes" id="UP000177269"/>
    </source>
</evidence>
<organism evidence="1 2">
    <name type="scientific">Candidatus Taylorbacteria bacterium RIFCSPLOWO2_12_FULL_43_20</name>
    <dbReference type="NCBI Taxonomy" id="1802332"/>
    <lineage>
        <taxon>Bacteria</taxon>
        <taxon>Candidatus Tayloriibacteriota</taxon>
    </lineage>
</organism>
<sequence>MKKNTKKTKFKDENSERKFWSDFDLNEKFQPKDFKNVSFPNLKPTTRSISLRIPEHLLVRVKERANKLNIPYQTLLKQYISQGAQKK</sequence>
<accession>A0A1G2P1E8</accession>
<dbReference type="EMBL" id="MHSK01000031">
    <property type="protein sequence ID" value="OHA41549.1"/>
    <property type="molecule type" value="Genomic_DNA"/>
</dbReference>
<dbReference type="AlphaFoldDB" id="A0A1G2P1E8"/>
<protein>
    <submittedName>
        <fullName evidence="1">Uncharacterized protein</fullName>
    </submittedName>
</protein>
<proteinExistence type="predicted"/>